<dbReference type="EMBL" id="JAENIL010000039">
    <property type="protein sequence ID" value="MBK1879014.1"/>
    <property type="molecule type" value="Genomic_DNA"/>
</dbReference>
<dbReference type="PANTHER" id="PTHR42693:SF53">
    <property type="entry name" value="ENDO-4-O-SULFATASE"/>
    <property type="match status" value="1"/>
</dbReference>
<gene>
    <name evidence="6" type="ORF">JIN87_19170</name>
</gene>
<comment type="similarity">
    <text evidence="1">Belongs to the sulfatase family.</text>
</comment>
<evidence type="ECO:0000259" key="5">
    <source>
        <dbReference type="Pfam" id="PF00884"/>
    </source>
</evidence>
<keyword evidence="7" id="KW-1185">Reference proteome</keyword>
<evidence type="ECO:0000256" key="1">
    <source>
        <dbReference type="ARBA" id="ARBA00008779"/>
    </source>
</evidence>
<dbReference type="Gene3D" id="3.30.1120.10">
    <property type="match status" value="1"/>
</dbReference>
<evidence type="ECO:0000313" key="6">
    <source>
        <dbReference type="EMBL" id="MBK1879014.1"/>
    </source>
</evidence>
<keyword evidence="3 6" id="KW-0378">Hydrolase</keyword>
<evidence type="ECO:0000313" key="7">
    <source>
        <dbReference type="Proteomes" id="UP000617628"/>
    </source>
</evidence>
<dbReference type="InterPro" id="IPR050738">
    <property type="entry name" value="Sulfatase"/>
</dbReference>
<accession>A0A934S100</accession>
<dbReference type="SUPFAM" id="SSF53649">
    <property type="entry name" value="Alkaline phosphatase-like"/>
    <property type="match status" value="1"/>
</dbReference>
<dbReference type="GO" id="GO:0004065">
    <property type="term" value="F:arylsulfatase activity"/>
    <property type="evidence" value="ECO:0007669"/>
    <property type="project" value="TreeGrafter"/>
</dbReference>
<dbReference type="Pfam" id="PF00884">
    <property type="entry name" value="Sulfatase"/>
    <property type="match status" value="1"/>
</dbReference>
<dbReference type="Gene3D" id="3.40.720.10">
    <property type="entry name" value="Alkaline Phosphatase, subunit A"/>
    <property type="match status" value="1"/>
</dbReference>
<feature type="domain" description="Sulfatase N-terminal" evidence="5">
    <location>
        <begin position="25"/>
        <end position="327"/>
    </location>
</feature>
<proteinExistence type="inferred from homology"/>
<dbReference type="Proteomes" id="UP000617628">
    <property type="component" value="Unassembled WGS sequence"/>
</dbReference>
<dbReference type="RefSeq" id="WP_200357228.1">
    <property type="nucleotide sequence ID" value="NZ_JAENIL010000039.1"/>
</dbReference>
<dbReference type="InterPro" id="IPR000917">
    <property type="entry name" value="Sulfatase_N"/>
</dbReference>
<dbReference type="AlphaFoldDB" id="A0A934S100"/>
<evidence type="ECO:0000256" key="3">
    <source>
        <dbReference type="ARBA" id="ARBA00022801"/>
    </source>
</evidence>
<sequence length="475" mass="53381">MLQRLGLLALLFCLCSLSYGGKQRPNIILVMADDLGWGQVGYYDHPDLETPNLDAMAANGLRFDRFYAGAPVCSPTRASVLTGRSNDRTGAISHGYALRRQEKTIATALANIGYETAHFGKWHLNALRGPGIPLLENDPYHPGHFGFQHWLTTSNFFDLNPLMSREGAFEDFQGDSSEVVVDQALQFIKKRKDKNRPFFSVIWYGTPHSPFTAFDEDAARFSNHEEDKKNQYGEIIAMDRSIGTLRKGLRDLGIADNTIVWFCSDNGGLKSMGPETVNGLRGFKGSLYEGGIRVPAIIEWPAVIKKGSATKTPTATMDIFPTIATLVAANKEDMLQPSDGSDLSSLINGKSFERKHPIPFRHIGRGALIDGNYKLISLDYEGGEFALYNLEKDPSETTNLVAEKPKVAKRLIRVFRKWNQSVDRSAEGKDYPEGKLTTPDPEPMHWAQSKIFAPYFEEWSKRPEYGYWIERWTKR</sequence>
<evidence type="ECO:0000256" key="2">
    <source>
        <dbReference type="ARBA" id="ARBA00022723"/>
    </source>
</evidence>
<keyword evidence="4" id="KW-0106">Calcium</keyword>
<protein>
    <submittedName>
        <fullName evidence="6">Sulfatase-like hydrolase/transferase</fullName>
    </submittedName>
</protein>
<organism evidence="6 7">
    <name type="scientific">Pelagicoccus mobilis</name>
    <dbReference type="NCBI Taxonomy" id="415221"/>
    <lineage>
        <taxon>Bacteria</taxon>
        <taxon>Pseudomonadati</taxon>
        <taxon>Verrucomicrobiota</taxon>
        <taxon>Opitutia</taxon>
        <taxon>Puniceicoccales</taxon>
        <taxon>Pelagicoccaceae</taxon>
        <taxon>Pelagicoccus</taxon>
    </lineage>
</organism>
<dbReference type="InterPro" id="IPR017850">
    <property type="entry name" value="Alkaline_phosphatase_core_sf"/>
</dbReference>
<comment type="caution">
    <text evidence="6">The sequence shown here is derived from an EMBL/GenBank/DDBJ whole genome shotgun (WGS) entry which is preliminary data.</text>
</comment>
<dbReference type="PANTHER" id="PTHR42693">
    <property type="entry name" value="ARYLSULFATASE FAMILY MEMBER"/>
    <property type="match status" value="1"/>
</dbReference>
<keyword evidence="2" id="KW-0479">Metal-binding</keyword>
<dbReference type="PROSITE" id="PS00523">
    <property type="entry name" value="SULFATASE_1"/>
    <property type="match status" value="1"/>
</dbReference>
<evidence type="ECO:0000256" key="4">
    <source>
        <dbReference type="ARBA" id="ARBA00022837"/>
    </source>
</evidence>
<dbReference type="InterPro" id="IPR024607">
    <property type="entry name" value="Sulfatase_CS"/>
</dbReference>
<dbReference type="GO" id="GO:0046872">
    <property type="term" value="F:metal ion binding"/>
    <property type="evidence" value="ECO:0007669"/>
    <property type="project" value="UniProtKB-KW"/>
</dbReference>
<name>A0A934S100_9BACT</name>
<reference evidence="6" key="1">
    <citation type="submission" date="2021-01" db="EMBL/GenBank/DDBJ databases">
        <title>Modified the classification status of verrucomicrobia.</title>
        <authorList>
            <person name="Feng X."/>
        </authorList>
    </citation>
    <scope>NUCLEOTIDE SEQUENCE</scope>
    <source>
        <strain evidence="6">KCTC 13126</strain>
    </source>
</reference>